<dbReference type="EMBL" id="LAZR01004586">
    <property type="protein sequence ID" value="KKN07293.1"/>
    <property type="molecule type" value="Genomic_DNA"/>
</dbReference>
<dbReference type="Gene3D" id="3.30.420.280">
    <property type="match status" value="1"/>
</dbReference>
<accession>A0A0F9QPU9</accession>
<reference evidence="1" key="1">
    <citation type="journal article" date="2015" name="Nature">
        <title>Complex archaea that bridge the gap between prokaryotes and eukaryotes.</title>
        <authorList>
            <person name="Spang A."/>
            <person name="Saw J.H."/>
            <person name="Jorgensen S.L."/>
            <person name="Zaremba-Niedzwiedzka K."/>
            <person name="Martijn J."/>
            <person name="Lind A.E."/>
            <person name="van Eijk R."/>
            <person name="Schleper C."/>
            <person name="Guy L."/>
            <person name="Ettema T.J."/>
        </authorList>
    </citation>
    <scope>NUCLEOTIDE SEQUENCE</scope>
</reference>
<dbReference type="Gene3D" id="3.40.50.300">
    <property type="entry name" value="P-loop containing nucleotide triphosphate hydrolases"/>
    <property type="match status" value="1"/>
</dbReference>
<comment type="caution">
    <text evidence="1">The sequence shown here is derived from an EMBL/GenBank/DDBJ whole genome shotgun (WGS) entry which is preliminary data.</text>
</comment>
<gene>
    <name evidence="1" type="ORF">LCGC14_1068660</name>
</gene>
<organism evidence="1">
    <name type="scientific">marine sediment metagenome</name>
    <dbReference type="NCBI Taxonomy" id="412755"/>
    <lineage>
        <taxon>unclassified sequences</taxon>
        <taxon>metagenomes</taxon>
        <taxon>ecological metagenomes</taxon>
    </lineage>
</organism>
<proteinExistence type="predicted"/>
<dbReference type="AlphaFoldDB" id="A0A0F9QPU9"/>
<dbReference type="InterPro" id="IPR027417">
    <property type="entry name" value="P-loop_NTPase"/>
</dbReference>
<evidence type="ECO:0000313" key="1">
    <source>
        <dbReference type="EMBL" id="KKN07293.1"/>
    </source>
</evidence>
<name>A0A0F9QPU9_9ZZZZ</name>
<protein>
    <submittedName>
        <fullName evidence="1">Uncharacterized protein</fullName>
    </submittedName>
</protein>
<sequence length="551" mass="64212">MVEEQERDSEHFIPFARQEEFFGIPTSIKEAFFGGAAGPGKSYALLMDPILRRLHEHPRFHGILFRESFREQEESLVFESQHLYRPLGATYSGKPTFAWKFPSGAVIRFGYLQRDEQVYQHDTAQYNYVAFDELTAFTRFRWMYLVHVRCRTTVPGLPAYARAASNPLGIGHAWVKERFIDPAPGGRRIIAEQMPDGTTVKRIFIPAKVTDNPLIMKENPEYINSLMLLPEAEKRSKLYGDWDAVAGQVFTEFRTQQMPDEPDNAIHVIKPFPIPEFWPVILAIDWGFDHPMWAGFFAISPIGRFYLCEEFTAKQVKIKIWGADLARRAHRYVNLKTPASLDRSAWGDRGDEKTLSQQIEEATLLPMERADSDRIGGKLLMHEYFRWKPRPVRFEPPTGYSKDTEDLIFRRRGEEASLRYRQYFDPEPPEENLPQFQVFDTCPEFIRAVIACVSDPKKPEDVLKFDGDDPYDGGRYGFKRVHRYFDESADAHKSLVRRDTVIEKLHATGDMTSFYQEMEKLEEDERTDAAPVRRYHSFRTRRSRRAAYRSQ</sequence>